<dbReference type="Proteomes" id="UP000198211">
    <property type="component" value="Unassembled WGS sequence"/>
</dbReference>
<keyword evidence="2" id="KW-1185">Reference proteome</keyword>
<name>A0A225W1R9_9STRA</name>
<evidence type="ECO:0000313" key="1">
    <source>
        <dbReference type="EMBL" id="OWZ11691.1"/>
    </source>
</evidence>
<reference evidence="2" key="1">
    <citation type="submission" date="2017-03" db="EMBL/GenBank/DDBJ databases">
        <title>Phytopthora megakarya and P. palmivora, two closely related causual agents of cacao black pod achieved similar genome size and gene model numbers by different mechanisms.</title>
        <authorList>
            <person name="Ali S."/>
            <person name="Shao J."/>
            <person name="Larry D.J."/>
            <person name="Kronmiller B."/>
            <person name="Shen D."/>
            <person name="Strem M.D."/>
            <person name="Melnick R.L."/>
            <person name="Guiltinan M.J."/>
            <person name="Tyler B.M."/>
            <person name="Meinhardt L.W."/>
            <person name="Bailey B.A."/>
        </authorList>
    </citation>
    <scope>NUCLEOTIDE SEQUENCE [LARGE SCALE GENOMIC DNA]</scope>
    <source>
        <strain evidence="2">zdho120</strain>
    </source>
</reference>
<sequence length="126" mass="14795">MANKIREYAVKLEIAGSTYSIFPVVHVSKFKPVRMFPDRPVALLAGSDIELISTKLSYRIQDRDPNEYEVDRISDMRTENFWYAGGDMKILLEWMKQISTTALLYEFLRDRTNRNRFGVMQSHEEP</sequence>
<accession>A0A225W1R9</accession>
<proteinExistence type="predicted"/>
<organism evidence="1 2">
    <name type="scientific">Phytophthora megakarya</name>
    <dbReference type="NCBI Taxonomy" id="4795"/>
    <lineage>
        <taxon>Eukaryota</taxon>
        <taxon>Sar</taxon>
        <taxon>Stramenopiles</taxon>
        <taxon>Oomycota</taxon>
        <taxon>Peronosporomycetes</taxon>
        <taxon>Peronosporales</taxon>
        <taxon>Peronosporaceae</taxon>
        <taxon>Phytophthora</taxon>
    </lineage>
</organism>
<protein>
    <submittedName>
        <fullName evidence="1">Uncharacterized protein</fullName>
    </submittedName>
</protein>
<comment type="caution">
    <text evidence="1">The sequence shown here is derived from an EMBL/GenBank/DDBJ whole genome shotgun (WGS) entry which is preliminary data.</text>
</comment>
<dbReference type="AlphaFoldDB" id="A0A225W1R9"/>
<dbReference type="EMBL" id="NBNE01002052">
    <property type="protein sequence ID" value="OWZ11691.1"/>
    <property type="molecule type" value="Genomic_DNA"/>
</dbReference>
<evidence type="ECO:0000313" key="2">
    <source>
        <dbReference type="Proteomes" id="UP000198211"/>
    </source>
</evidence>
<gene>
    <name evidence="1" type="ORF">PHMEG_00015246</name>
</gene>